<evidence type="ECO:0000259" key="2">
    <source>
        <dbReference type="Pfam" id="PF00082"/>
    </source>
</evidence>
<dbReference type="SUPFAM" id="SSF52743">
    <property type="entry name" value="Subtilisin-like"/>
    <property type="match status" value="1"/>
</dbReference>
<keyword evidence="5" id="KW-1185">Reference proteome</keyword>
<evidence type="ECO:0008006" key="6">
    <source>
        <dbReference type="Google" id="ProtNLM"/>
    </source>
</evidence>
<gene>
    <name evidence="4" type="ORF">QQS21_002028</name>
</gene>
<feature type="compositionally biased region" description="Basic and acidic residues" evidence="1">
    <location>
        <begin position="156"/>
        <end position="165"/>
    </location>
</feature>
<evidence type="ECO:0000313" key="4">
    <source>
        <dbReference type="EMBL" id="KAK2611922.1"/>
    </source>
</evidence>
<dbReference type="PANTHER" id="PTHR35391">
    <property type="entry name" value="C2H2-TYPE DOMAIN-CONTAINING PROTEIN-RELATED"/>
    <property type="match status" value="1"/>
</dbReference>
<dbReference type="EMBL" id="JASWJB010000023">
    <property type="protein sequence ID" value="KAK2611922.1"/>
    <property type="molecule type" value="Genomic_DNA"/>
</dbReference>
<name>A0AAJ0FWX3_9HYPO</name>
<feature type="compositionally biased region" description="Basic and acidic residues" evidence="1">
    <location>
        <begin position="1009"/>
        <end position="1048"/>
    </location>
</feature>
<sequence>MSELTGKHARASIRDTAGSCLDLFASVLQANDSALDVIQGIDAATPQPDHGRLRIERDRFRIWAANSAAFAEGRGSLDFRLRELPDELDQVRSLLGTISSRLSSYGLALANKVGVARINTGLAGAESVLAIEHAEIGSKSGVPGRSSGTDEDPAPEVDKSPMESKVDSNTALFRYDEALEAIHTSIDWLHRLSNLLRKASVVNQNLHAQSYCIPGVDAEGLKSYFSWVVRRDFPGLSEQLKGRMASTMVERHRRVLYRRERYGAGWKQEQSYRREEKVAAESEKIMKVGSLSPDSIDPIASTSTHQDPPEAGPPSKEASSLYSRGAVTEPDRSRYYAPSSIATGRSAALDHDAEILLPSPPPTCQTEQNFTCDLCCMILDSRVGKELAQWRKHVKQDLDAYVCLFDRCDRPFDIFSTNKEWLRHMRSEHLVKWVCPATDHGTVEFGTKEELTAHMEQAHCDTFSPELLPYMMDSCCQTSEVVFEACPFCDKTHSAMETHVGHHLRYLALKSIPWPDGDNDIEEETEDDDDLVVADKDVDRETLGQSFGSLESGSIYYGDQKSFPIASEYGGNSFFLEPEQQEEWQRHASEPRDVDDDRQAEWGFIRRIFDQHKEWRAIMNHEQVFNTKDPTKKPEKAPHSDWFQHMDKLTSLMTPREDEQDELYRERPVRIAILGSGISSEAESHLSNRFAGGRTFFDDELTWNADPIGHGSRAATIIARICISSRIFVARLTNTGTFHKDDMLRIAKVMFLSTFCAVAKGPNTGQAIYWAADLRVDIILMSCNMSAITQDIMAAIDQAAKRGILMFSPMVNTGRSISIRFPSNTTDVFGVFAANSDGKLFEFSPRAPASLHDFSFPREGMEGLLPETSGGDNAAAVAAGVAGNLLDFFRQPLLNKPLEAPSDDVYEHNNLKHAALSEQLAAATESSSGKLVHAPTEDTPEQPAGNEQSAADEELATGNEPTAGRRIAASKEITGANELSIHKPAHSSATAPRNPPKLATSGQNIEDQDAAKEAAEAVEAADKEPEAPKKRLQEETKASSEEADKNSRKAPIEFKDAVGRKFSFPFHLCYTWQGIEELIKQAFLQVDELGPHVQQGHYDLFGPNGEIILPSVWERVIQPGWSITMTMWPLNEAPPIPSRFPGTRNTPHRITLPKLLRISPYGLGPEILEQNGWFVIERGIPAPNLENMAGGGHPGPLSLGHIIANLKDLDKPLNLDNIMPFPKDMEIWRKTELQGEFADNSYKFTAHLCRPPRSYVADCLESPSIASYIKNSRSFRTWTLFMITGLYTARNLKLNVGHQESADLQFLPSHLGFSGQAQLEAAKGVETSIDRVVFAVRLVKISKSFLSRDWTMKEEAKGTLL</sequence>
<dbReference type="Gene3D" id="3.40.50.200">
    <property type="entry name" value="Peptidase S8/S53 domain"/>
    <property type="match status" value="1"/>
</dbReference>
<dbReference type="Pfam" id="PF22893">
    <property type="entry name" value="ULD_2"/>
    <property type="match status" value="1"/>
</dbReference>
<evidence type="ECO:0000313" key="5">
    <source>
        <dbReference type="Proteomes" id="UP001251528"/>
    </source>
</evidence>
<comment type="caution">
    <text evidence="4">The sequence shown here is derived from an EMBL/GenBank/DDBJ whole genome shotgun (WGS) entry which is preliminary data.</text>
</comment>
<dbReference type="Pfam" id="PF00082">
    <property type="entry name" value="Peptidase_S8"/>
    <property type="match status" value="1"/>
</dbReference>
<dbReference type="GO" id="GO:0004252">
    <property type="term" value="F:serine-type endopeptidase activity"/>
    <property type="evidence" value="ECO:0007669"/>
    <property type="project" value="InterPro"/>
</dbReference>
<dbReference type="InterPro" id="IPR000209">
    <property type="entry name" value="Peptidase_S8/S53_dom"/>
</dbReference>
<dbReference type="Proteomes" id="UP001251528">
    <property type="component" value="Unassembled WGS sequence"/>
</dbReference>
<feature type="region of interest" description="Disordered" evidence="1">
    <location>
        <begin position="290"/>
        <end position="324"/>
    </location>
</feature>
<feature type="region of interest" description="Disordered" evidence="1">
    <location>
        <begin position="139"/>
        <end position="165"/>
    </location>
</feature>
<organism evidence="4 5">
    <name type="scientific">Conoideocrella luteorostrata</name>
    <dbReference type="NCBI Taxonomy" id="1105319"/>
    <lineage>
        <taxon>Eukaryota</taxon>
        <taxon>Fungi</taxon>
        <taxon>Dikarya</taxon>
        <taxon>Ascomycota</taxon>
        <taxon>Pezizomycotina</taxon>
        <taxon>Sordariomycetes</taxon>
        <taxon>Hypocreomycetidae</taxon>
        <taxon>Hypocreales</taxon>
        <taxon>Clavicipitaceae</taxon>
        <taxon>Conoideocrella</taxon>
    </lineage>
</organism>
<accession>A0AAJ0FWX3</accession>
<evidence type="ECO:0000259" key="3">
    <source>
        <dbReference type="Pfam" id="PF22893"/>
    </source>
</evidence>
<feature type="domain" description="Ubiquitin-like" evidence="3">
    <location>
        <begin position="1048"/>
        <end position="1129"/>
    </location>
</feature>
<proteinExistence type="predicted"/>
<feature type="domain" description="Peptidase S8/S53" evidence="2">
    <location>
        <begin position="707"/>
        <end position="850"/>
    </location>
</feature>
<feature type="region of interest" description="Disordered" evidence="1">
    <location>
        <begin position="977"/>
        <end position="1048"/>
    </location>
</feature>
<dbReference type="PANTHER" id="PTHR35391:SF7">
    <property type="entry name" value="C2H2-TYPE DOMAIN-CONTAINING PROTEIN"/>
    <property type="match status" value="1"/>
</dbReference>
<dbReference type="InterPro" id="IPR054464">
    <property type="entry name" value="ULD_fung"/>
</dbReference>
<dbReference type="GO" id="GO:0006508">
    <property type="term" value="P:proteolysis"/>
    <property type="evidence" value="ECO:0007669"/>
    <property type="project" value="InterPro"/>
</dbReference>
<feature type="region of interest" description="Disordered" evidence="1">
    <location>
        <begin position="920"/>
        <end position="964"/>
    </location>
</feature>
<reference evidence="4" key="1">
    <citation type="submission" date="2023-06" db="EMBL/GenBank/DDBJ databases">
        <title>Conoideocrella luteorostrata (Hypocreales: Clavicipitaceae), a potential biocontrol fungus for elongate hemlock scale in United States Christmas tree production areas.</title>
        <authorList>
            <person name="Barrett H."/>
            <person name="Lovett B."/>
            <person name="Macias A.M."/>
            <person name="Stajich J.E."/>
            <person name="Kasson M.T."/>
        </authorList>
    </citation>
    <scope>NUCLEOTIDE SEQUENCE</scope>
    <source>
        <strain evidence="4">ARSEF 14590</strain>
    </source>
</reference>
<protein>
    <recommendedName>
        <fullName evidence="6">Peptidase S8/S53 domain-containing protein</fullName>
    </recommendedName>
</protein>
<evidence type="ECO:0000256" key="1">
    <source>
        <dbReference type="SAM" id="MobiDB-lite"/>
    </source>
</evidence>
<dbReference type="InterPro" id="IPR036852">
    <property type="entry name" value="Peptidase_S8/S53_dom_sf"/>
</dbReference>